<evidence type="ECO:0000256" key="1">
    <source>
        <dbReference type="SAM" id="SignalP"/>
    </source>
</evidence>
<proteinExistence type="predicted"/>
<gene>
    <name evidence="2" type="ORF">J2W84_000508</name>
</gene>
<dbReference type="PROSITE" id="PS51257">
    <property type="entry name" value="PROKAR_LIPOPROTEIN"/>
    <property type="match status" value="1"/>
</dbReference>
<evidence type="ECO:0000313" key="2">
    <source>
        <dbReference type="EMBL" id="MDR6803471.1"/>
    </source>
</evidence>
<accession>A0ABU1QQP5</accession>
<feature type="chain" id="PRO_5046982685" evidence="1">
    <location>
        <begin position="23"/>
        <end position="285"/>
    </location>
</feature>
<keyword evidence="3" id="KW-1185">Reference proteome</keyword>
<evidence type="ECO:0000313" key="3">
    <source>
        <dbReference type="Proteomes" id="UP001264980"/>
    </source>
</evidence>
<protein>
    <submittedName>
        <fullName evidence="2">YD repeat-containing protein</fullName>
    </submittedName>
</protein>
<keyword evidence="1" id="KW-0732">Signal</keyword>
<dbReference type="EMBL" id="JAVDTI010000001">
    <property type="protein sequence ID" value="MDR6803471.1"/>
    <property type="molecule type" value="Genomic_DNA"/>
</dbReference>
<dbReference type="RefSeq" id="WP_309980910.1">
    <property type="nucleotide sequence ID" value="NZ_JAVDTI010000001.1"/>
</dbReference>
<reference evidence="2 3" key="1">
    <citation type="submission" date="2023-07" db="EMBL/GenBank/DDBJ databases">
        <title>Sorghum-associated microbial communities from plants grown in Nebraska, USA.</title>
        <authorList>
            <person name="Schachtman D."/>
        </authorList>
    </citation>
    <scope>NUCLEOTIDE SEQUENCE [LARGE SCALE GENOMIC DNA]</scope>
    <source>
        <strain evidence="2 3">BE57</strain>
    </source>
</reference>
<dbReference type="Proteomes" id="UP001264980">
    <property type="component" value="Unassembled WGS sequence"/>
</dbReference>
<feature type="signal peptide" evidence="1">
    <location>
        <begin position="1"/>
        <end position="22"/>
    </location>
</feature>
<sequence>MKKIKIAGISLKYLLAIGLLTACNHDEPVIPTQNSSTEINDQNAKINNVLKLVKYGDDGVQYVKSGKFMGMVSRVSNATTYRKYTYNDNNGTTNLFITCASYSQATNAKSGESVYEIANGRCIAITGSNGDTYQYKYNASGLLDEVTMFYQSSWAKWNYSYIFNAATNAYRLDKIVAINNAGPVHEAKFSYTAIADKYQLNPENINADPLLPFFGKFSDVLIKDIEIKSISGTQWTNFREYNYVLDNAGYVASRTQVYHPFGKGSNVSLSTSTMNFKYSQYWQGI</sequence>
<name>A0ABU1QQP5_9BACT</name>
<comment type="caution">
    <text evidence="2">The sequence shown here is derived from an EMBL/GenBank/DDBJ whole genome shotgun (WGS) entry which is preliminary data.</text>
</comment>
<organism evidence="2 3">
    <name type="scientific">Dyadobacter fermentans</name>
    <dbReference type="NCBI Taxonomy" id="94254"/>
    <lineage>
        <taxon>Bacteria</taxon>
        <taxon>Pseudomonadati</taxon>
        <taxon>Bacteroidota</taxon>
        <taxon>Cytophagia</taxon>
        <taxon>Cytophagales</taxon>
        <taxon>Spirosomataceae</taxon>
        <taxon>Dyadobacter</taxon>
    </lineage>
</organism>